<organism evidence="4 5">
    <name type="scientific">Parathalassolituus penaei</name>
    <dbReference type="NCBI Taxonomy" id="2997323"/>
    <lineage>
        <taxon>Bacteria</taxon>
        <taxon>Pseudomonadati</taxon>
        <taxon>Pseudomonadota</taxon>
        <taxon>Gammaproteobacteria</taxon>
        <taxon>Oceanospirillales</taxon>
        <taxon>Oceanospirillaceae</taxon>
        <taxon>Parathalassolituus</taxon>
    </lineage>
</organism>
<dbReference type="SUPFAM" id="SSF46689">
    <property type="entry name" value="Homeodomain-like"/>
    <property type="match status" value="1"/>
</dbReference>
<dbReference type="PRINTS" id="PR00455">
    <property type="entry name" value="HTHTETR"/>
</dbReference>
<evidence type="ECO:0000313" key="4">
    <source>
        <dbReference type="EMBL" id="MCY0966634.1"/>
    </source>
</evidence>
<dbReference type="Gene3D" id="1.10.357.10">
    <property type="entry name" value="Tetracycline Repressor, domain 2"/>
    <property type="match status" value="1"/>
</dbReference>
<dbReference type="PANTHER" id="PTHR30055">
    <property type="entry name" value="HTH-TYPE TRANSCRIPTIONAL REGULATOR RUTR"/>
    <property type="match status" value="1"/>
</dbReference>
<dbReference type="SUPFAM" id="SSF48498">
    <property type="entry name" value="Tetracyclin repressor-like, C-terminal domain"/>
    <property type="match status" value="1"/>
</dbReference>
<evidence type="ECO:0000259" key="3">
    <source>
        <dbReference type="PROSITE" id="PS50977"/>
    </source>
</evidence>
<gene>
    <name evidence="4" type="ORF">OUO13_15710</name>
</gene>
<dbReference type="InterPro" id="IPR001647">
    <property type="entry name" value="HTH_TetR"/>
</dbReference>
<dbReference type="InterPro" id="IPR050109">
    <property type="entry name" value="HTH-type_TetR-like_transc_reg"/>
</dbReference>
<dbReference type="InterPro" id="IPR036271">
    <property type="entry name" value="Tet_transcr_reg_TetR-rel_C_sf"/>
</dbReference>
<evidence type="ECO:0000256" key="1">
    <source>
        <dbReference type="ARBA" id="ARBA00023125"/>
    </source>
</evidence>
<proteinExistence type="predicted"/>
<dbReference type="GO" id="GO:0000976">
    <property type="term" value="F:transcription cis-regulatory region binding"/>
    <property type="evidence" value="ECO:0007669"/>
    <property type="project" value="TreeGrafter"/>
</dbReference>
<keyword evidence="5" id="KW-1185">Reference proteome</keyword>
<dbReference type="RefSeq" id="WP_283174836.1">
    <property type="nucleotide sequence ID" value="NZ_JAPNOA010000056.1"/>
</dbReference>
<protein>
    <submittedName>
        <fullName evidence="4">TetR/AcrR family transcriptional regulator</fullName>
    </submittedName>
</protein>
<dbReference type="AlphaFoldDB" id="A0A9X3EH35"/>
<dbReference type="PANTHER" id="PTHR30055:SF200">
    <property type="entry name" value="HTH-TYPE TRANSCRIPTIONAL REPRESSOR BDCR"/>
    <property type="match status" value="1"/>
</dbReference>
<reference evidence="4" key="1">
    <citation type="submission" date="2022-11" db="EMBL/GenBank/DDBJ databases">
        <title>Parathalassolutuus dongxingensis gen. nov., sp. nov., a novel member of family Oceanospirillaceae isolated from a coastal shrimp pond in Guangxi, China.</title>
        <authorList>
            <person name="Chen H."/>
        </authorList>
    </citation>
    <scope>NUCLEOTIDE SEQUENCE</scope>
    <source>
        <strain evidence="4">G-43</strain>
    </source>
</reference>
<name>A0A9X3EH35_9GAMM</name>
<dbReference type="GO" id="GO:0003700">
    <property type="term" value="F:DNA-binding transcription factor activity"/>
    <property type="evidence" value="ECO:0007669"/>
    <property type="project" value="TreeGrafter"/>
</dbReference>
<feature type="DNA-binding region" description="H-T-H motif" evidence="2">
    <location>
        <begin position="34"/>
        <end position="53"/>
    </location>
</feature>
<dbReference type="Proteomes" id="UP001150830">
    <property type="component" value="Unassembled WGS sequence"/>
</dbReference>
<dbReference type="Pfam" id="PF00440">
    <property type="entry name" value="TetR_N"/>
    <property type="match status" value="1"/>
</dbReference>
<dbReference type="PROSITE" id="PS50977">
    <property type="entry name" value="HTH_TETR_2"/>
    <property type="match status" value="1"/>
</dbReference>
<keyword evidence="1 2" id="KW-0238">DNA-binding</keyword>
<evidence type="ECO:0000313" key="5">
    <source>
        <dbReference type="Proteomes" id="UP001150830"/>
    </source>
</evidence>
<dbReference type="EMBL" id="JAPNOA010000056">
    <property type="protein sequence ID" value="MCY0966634.1"/>
    <property type="molecule type" value="Genomic_DNA"/>
</dbReference>
<accession>A0A9X3EH35</accession>
<evidence type="ECO:0000256" key="2">
    <source>
        <dbReference type="PROSITE-ProRule" id="PRU00335"/>
    </source>
</evidence>
<dbReference type="InterPro" id="IPR009057">
    <property type="entry name" value="Homeodomain-like_sf"/>
</dbReference>
<comment type="caution">
    <text evidence="4">The sequence shown here is derived from an EMBL/GenBank/DDBJ whole genome shotgun (WGS) entry which is preliminary data.</text>
</comment>
<feature type="domain" description="HTH tetR-type" evidence="3">
    <location>
        <begin position="11"/>
        <end position="71"/>
    </location>
</feature>
<sequence length="192" mass="21853">MNTNSPIPTGIPARERILVTAHDLFYRQGVRATGIDRIIAESGVTKVTLYRHFPSKNDLILAYLDYRHQLWMTWFDAALTRHGNQIQSLVPALQEWFERPDFRGCAFLNSVGELAEALPAVLDITRNHKQDMWQAILQRASRDQRPMLEPMQNVITIAIDGAIIHAQYGQQPTASLTALQQILERVLPAQEK</sequence>